<dbReference type="RefSeq" id="WP_139323083.1">
    <property type="nucleotide sequence ID" value="NZ_MSTI01000144.1"/>
</dbReference>
<name>A0A1U7NTX6_9DEIO</name>
<dbReference type="OrthoDB" id="10009054at2"/>
<dbReference type="AlphaFoldDB" id="A0A1U7NTX6"/>
<dbReference type="STRING" id="249408.BOO71_0012025"/>
<protein>
    <submittedName>
        <fullName evidence="1">Uncharacterized protein</fullName>
    </submittedName>
</protein>
<organism evidence="1 2">
    <name type="scientific">Deinococcus marmoris</name>
    <dbReference type="NCBI Taxonomy" id="249408"/>
    <lineage>
        <taxon>Bacteria</taxon>
        <taxon>Thermotogati</taxon>
        <taxon>Deinococcota</taxon>
        <taxon>Deinococci</taxon>
        <taxon>Deinococcales</taxon>
        <taxon>Deinococcaceae</taxon>
        <taxon>Deinococcus</taxon>
    </lineage>
</organism>
<evidence type="ECO:0000313" key="1">
    <source>
        <dbReference type="EMBL" id="OLV16372.1"/>
    </source>
</evidence>
<gene>
    <name evidence="1" type="ORF">BOO71_0012025</name>
</gene>
<reference evidence="1 2" key="1">
    <citation type="submission" date="2017-01" db="EMBL/GenBank/DDBJ databases">
        <title>Genome Analysis of Deinococcus marmoris KOPRI26562.</title>
        <authorList>
            <person name="Kim J.H."/>
            <person name="Oh H.-M."/>
        </authorList>
    </citation>
    <scope>NUCLEOTIDE SEQUENCE [LARGE SCALE GENOMIC DNA]</scope>
    <source>
        <strain evidence="1 2">KOPRI26562</strain>
    </source>
</reference>
<comment type="caution">
    <text evidence="1">The sequence shown here is derived from an EMBL/GenBank/DDBJ whole genome shotgun (WGS) entry which is preliminary data.</text>
</comment>
<accession>A0A1U7NTX6</accession>
<proteinExistence type="predicted"/>
<evidence type="ECO:0000313" key="2">
    <source>
        <dbReference type="Proteomes" id="UP000186607"/>
    </source>
</evidence>
<dbReference type="EMBL" id="MSTI01000144">
    <property type="protein sequence ID" value="OLV16372.1"/>
    <property type="molecule type" value="Genomic_DNA"/>
</dbReference>
<keyword evidence="2" id="KW-1185">Reference proteome</keyword>
<dbReference type="Proteomes" id="UP000186607">
    <property type="component" value="Unassembled WGS sequence"/>
</dbReference>
<sequence length="138" mass="15270">MPREAPPFRAGVIHSDDIKARLGGELGIGSADSGDFGMDMYQAREVLTRRREWVANELAAQRLKLAPGSFLGTLVWHDRKRTTSCAVTEVRGNHLTLQGNRGRATARVTYSAARLEELLQDQPKKSPPAVRMQAQALF</sequence>